<evidence type="ECO:0000256" key="6">
    <source>
        <dbReference type="ARBA" id="ARBA00022884"/>
    </source>
</evidence>
<dbReference type="GeneID" id="87810436"/>
<keyword evidence="5 9" id="KW-0949">S-adenosyl-L-methionine</keyword>
<name>A0AAF1BSP1_9TREE</name>
<feature type="binding site" evidence="9">
    <location>
        <position position="131"/>
    </location>
    <ligand>
        <name>S-adenosyl-L-methionine</name>
        <dbReference type="ChEBI" id="CHEBI:59789"/>
    </ligand>
</feature>
<organism evidence="13 14">
    <name type="scientific">Vanrija pseudolonga</name>
    <dbReference type="NCBI Taxonomy" id="143232"/>
    <lineage>
        <taxon>Eukaryota</taxon>
        <taxon>Fungi</taxon>
        <taxon>Dikarya</taxon>
        <taxon>Basidiomycota</taxon>
        <taxon>Agaricomycotina</taxon>
        <taxon>Tremellomycetes</taxon>
        <taxon>Trichosporonales</taxon>
        <taxon>Trichosporonaceae</taxon>
        <taxon>Vanrija</taxon>
    </lineage>
</organism>
<dbReference type="InterPro" id="IPR001737">
    <property type="entry name" value="KsgA/Erm"/>
</dbReference>
<dbReference type="InterPro" id="IPR020598">
    <property type="entry name" value="rRNA_Ade_methylase_Trfase_N"/>
</dbReference>
<comment type="function">
    <text evidence="1">Specifically dimethylates two adjacent adenosines in the loop of a conserved hairpin near the 3'-end of 18S rRNA in the 40S particle.</text>
</comment>
<comment type="catalytic activity">
    <reaction evidence="7">
        <text>adenosine(1779)/adenosine(1780) in 18S rRNA + 4 S-adenosyl-L-methionine = N(6)-dimethyladenosine(1779)/N(6)-dimethyladenosine(1780) in 18S rRNA + 4 S-adenosyl-L-homocysteine + 4 H(+)</text>
        <dbReference type="Rhea" id="RHEA:42780"/>
        <dbReference type="Rhea" id="RHEA-COMP:10234"/>
        <dbReference type="Rhea" id="RHEA-COMP:10236"/>
        <dbReference type="ChEBI" id="CHEBI:15378"/>
        <dbReference type="ChEBI" id="CHEBI:57856"/>
        <dbReference type="ChEBI" id="CHEBI:59789"/>
        <dbReference type="ChEBI" id="CHEBI:74411"/>
        <dbReference type="ChEBI" id="CHEBI:74493"/>
        <dbReference type="EC" id="2.1.1.183"/>
    </reaction>
</comment>
<dbReference type="EMBL" id="CP086718">
    <property type="protein sequence ID" value="WOO83743.1"/>
    <property type="molecule type" value="Genomic_DNA"/>
</dbReference>
<dbReference type="Gene3D" id="1.10.8.480">
    <property type="match status" value="1"/>
</dbReference>
<evidence type="ECO:0000256" key="11">
    <source>
        <dbReference type="SAM" id="MobiDB-lite"/>
    </source>
</evidence>
<reference evidence="13" key="1">
    <citation type="submission" date="2023-10" db="EMBL/GenBank/DDBJ databases">
        <authorList>
            <person name="Noh H."/>
        </authorList>
    </citation>
    <scope>NUCLEOTIDE SEQUENCE</scope>
    <source>
        <strain evidence="13">DUCC4014</strain>
    </source>
</reference>
<evidence type="ECO:0000256" key="1">
    <source>
        <dbReference type="ARBA" id="ARBA00002977"/>
    </source>
</evidence>
<dbReference type="EC" id="2.1.1.-" evidence="10"/>
<feature type="region of interest" description="Disordered" evidence="11">
    <location>
        <begin position="1"/>
        <end position="41"/>
    </location>
</feature>
<feature type="compositionally biased region" description="Low complexity" evidence="11">
    <location>
        <begin position="23"/>
        <end position="41"/>
    </location>
</feature>
<dbReference type="Gene3D" id="3.40.50.150">
    <property type="entry name" value="Vaccinia Virus protein VP39"/>
    <property type="match status" value="1"/>
</dbReference>
<dbReference type="AlphaFoldDB" id="A0AAF1BSP1"/>
<dbReference type="Pfam" id="PF00398">
    <property type="entry name" value="RrnaAD"/>
    <property type="match status" value="1"/>
</dbReference>
<feature type="binding site" evidence="9">
    <location>
        <position position="82"/>
    </location>
    <ligand>
        <name>S-adenosyl-L-methionine</name>
        <dbReference type="ChEBI" id="CHEBI:59789"/>
    </ligand>
</feature>
<keyword evidence="2 10" id="KW-0698">rRNA processing</keyword>
<feature type="binding site" evidence="9">
    <location>
        <position position="57"/>
    </location>
    <ligand>
        <name>S-adenosyl-L-methionine</name>
        <dbReference type="ChEBI" id="CHEBI:59789"/>
    </ligand>
</feature>
<comment type="similarity">
    <text evidence="8 9 10">Belongs to the class I-like SAM-binding methyltransferase superfamily. rRNA adenine N(6)-methyltransferase family.</text>
</comment>
<evidence type="ECO:0000256" key="3">
    <source>
        <dbReference type="ARBA" id="ARBA00022603"/>
    </source>
</evidence>
<proteinExistence type="inferred from homology"/>
<evidence type="ECO:0000256" key="9">
    <source>
        <dbReference type="PROSITE-ProRule" id="PRU01026"/>
    </source>
</evidence>
<evidence type="ECO:0000259" key="12">
    <source>
        <dbReference type="SMART" id="SM00650"/>
    </source>
</evidence>
<dbReference type="Proteomes" id="UP000827549">
    <property type="component" value="Chromosome 5"/>
</dbReference>
<dbReference type="PROSITE" id="PS51689">
    <property type="entry name" value="SAM_RNA_A_N6_MT"/>
    <property type="match status" value="1"/>
</dbReference>
<dbReference type="GO" id="GO:0052909">
    <property type="term" value="F:18S rRNA (adenine(1779)-N(6)/adenine(1780)-N(6))-dimethyltransferase activity"/>
    <property type="evidence" value="ECO:0007669"/>
    <property type="project" value="UniProtKB-EC"/>
</dbReference>
<dbReference type="CDD" id="cd02440">
    <property type="entry name" value="AdoMet_MTases"/>
    <property type="match status" value="1"/>
</dbReference>
<accession>A0AAF1BSP1</accession>
<feature type="binding site" evidence="9">
    <location>
        <position position="146"/>
    </location>
    <ligand>
        <name>S-adenosyl-L-methionine</name>
        <dbReference type="ChEBI" id="CHEBI:59789"/>
    </ligand>
</feature>
<sequence>MPKATSQTFTRNHGLAAASQRPAKGALASASSSSSGEAASGARNHLFNTERFGQHILTNPLVAQGIVDKAELKPSDVVLEIGPGTGNLTVRILPAVRKCIAVEMDPRMAAEVQKRVLGTPMQKKLEIVLGDFAKADLPYFDVCISNTPYSISSIIVFKLLSQRPVIRSAVLMFQREFALRLCAAPGSKMWCRLAANAQMYARVDHVMKVGKGNFRPPPMVESSVVRIRPIDPPPAVKFEEFDGLNRIVFSRMHKTLRACFKAKGVKEMVEKNYRTWCAENERLIEDEFDAWSLIDEILTETLVPPKTLDEDEVCPSFGDSRAAVLSGNDLLELLKTFNLRGIHFA</sequence>
<evidence type="ECO:0000313" key="13">
    <source>
        <dbReference type="EMBL" id="WOO83743.1"/>
    </source>
</evidence>
<feature type="compositionally biased region" description="Polar residues" evidence="11">
    <location>
        <begin position="1"/>
        <end position="11"/>
    </location>
</feature>
<dbReference type="SUPFAM" id="SSF53335">
    <property type="entry name" value="S-adenosyl-L-methionine-dependent methyltransferases"/>
    <property type="match status" value="1"/>
</dbReference>
<keyword evidence="6 9" id="KW-0694">RNA-binding</keyword>
<evidence type="ECO:0000256" key="4">
    <source>
        <dbReference type="ARBA" id="ARBA00022679"/>
    </source>
</evidence>
<keyword evidence="4 9" id="KW-0808">Transferase</keyword>
<evidence type="ECO:0000256" key="8">
    <source>
        <dbReference type="ARBA" id="ARBA00061109"/>
    </source>
</evidence>
<keyword evidence="3 9" id="KW-0489">Methyltransferase</keyword>
<dbReference type="PANTHER" id="PTHR11727">
    <property type="entry name" value="DIMETHYLADENOSINE TRANSFERASE"/>
    <property type="match status" value="1"/>
</dbReference>
<keyword evidence="14" id="KW-1185">Reference proteome</keyword>
<feature type="binding site" evidence="9">
    <location>
        <position position="103"/>
    </location>
    <ligand>
        <name>S-adenosyl-L-methionine</name>
        <dbReference type="ChEBI" id="CHEBI:59789"/>
    </ligand>
</feature>
<dbReference type="GO" id="GO:0003723">
    <property type="term" value="F:RNA binding"/>
    <property type="evidence" value="ECO:0007669"/>
    <property type="project" value="UniProtKB-UniRule"/>
</dbReference>
<dbReference type="SMART" id="SM00650">
    <property type="entry name" value="rADc"/>
    <property type="match status" value="1"/>
</dbReference>
<dbReference type="RefSeq" id="XP_062629769.1">
    <property type="nucleotide sequence ID" value="XM_062773785.1"/>
</dbReference>
<evidence type="ECO:0000256" key="7">
    <source>
        <dbReference type="ARBA" id="ARBA00049478"/>
    </source>
</evidence>
<gene>
    <name evidence="13" type="primary">dim1</name>
    <name evidence="13" type="ORF">LOC62_05G007263</name>
</gene>
<dbReference type="NCBIfam" id="TIGR00755">
    <property type="entry name" value="ksgA"/>
    <property type="match status" value="1"/>
</dbReference>
<dbReference type="FunFam" id="3.40.50.150:FF:000007">
    <property type="entry name" value="rRNA adenine N(6)-methyltransferase"/>
    <property type="match status" value="1"/>
</dbReference>
<evidence type="ECO:0000313" key="14">
    <source>
        <dbReference type="Proteomes" id="UP000827549"/>
    </source>
</evidence>
<dbReference type="PANTHER" id="PTHR11727:SF7">
    <property type="entry name" value="DIMETHYLADENOSINE TRANSFERASE-RELATED"/>
    <property type="match status" value="1"/>
</dbReference>
<dbReference type="InterPro" id="IPR029063">
    <property type="entry name" value="SAM-dependent_MTases_sf"/>
</dbReference>
<evidence type="ECO:0000256" key="10">
    <source>
        <dbReference type="RuleBase" id="RU362106"/>
    </source>
</evidence>
<evidence type="ECO:0000256" key="5">
    <source>
        <dbReference type="ARBA" id="ARBA00022691"/>
    </source>
</evidence>
<feature type="binding site" evidence="9">
    <location>
        <position position="55"/>
    </location>
    <ligand>
        <name>S-adenosyl-L-methionine</name>
        <dbReference type="ChEBI" id="CHEBI:59789"/>
    </ligand>
</feature>
<evidence type="ECO:0000256" key="2">
    <source>
        <dbReference type="ARBA" id="ARBA00022552"/>
    </source>
</evidence>
<feature type="domain" description="Ribosomal RNA adenine methylase transferase N-terminal" evidence="12">
    <location>
        <begin position="62"/>
        <end position="231"/>
    </location>
</feature>
<protein>
    <recommendedName>
        <fullName evidence="10">rRNA adenine N(6)-methyltransferase</fullName>
        <ecNumber evidence="10">2.1.1.-</ecNumber>
    </recommendedName>
</protein>
<dbReference type="InterPro" id="IPR011530">
    <property type="entry name" value="rRNA_adenine_dimethylase"/>
</dbReference>